<dbReference type="Pfam" id="PF09867">
    <property type="entry name" value="TagF_N"/>
    <property type="match status" value="1"/>
</dbReference>
<dbReference type="InterPro" id="IPR038225">
    <property type="entry name" value="TagF_sf"/>
</dbReference>
<accession>A0A1H1GPS3</accession>
<reference evidence="2" key="1">
    <citation type="submission" date="2016-10" db="EMBL/GenBank/DDBJ databases">
        <authorList>
            <person name="Varghese N."/>
            <person name="Submissions S."/>
        </authorList>
    </citation>
    <scope>NUCLEOTIDE SEQUENCE [LARGE SCALE GENOMIC DNA]</scope>
    <source>
        <strain evidence="2">DUS833</strain>
    </source>
</reference>
<evidence type="ECO:0000313" key="1">
    <source>
        <dbReference type="EMBL" id="SDR15214.1"/>
    </source>
</evidence>
<organism evidence="1 2">
    <name type="scientific">Paraburkholderia tuberum</name>
    <dbReference type="NCBI Taxonomy" id="157910"/>
    <lineage>
        <taxon>Bacteria</taxon>
        <taxon>Pseudomonadati</taxon>
        <taxon>Pseudomonadota</taxon>
        <taxon>Betaproteobacteria</taxon>
        <taxon>Burkholderiales</taxon>
        <taxon>Burkholderiaceae</taxon>
        <taxon>Paraburkholderia</taxon>
    </lineage>
</organism>
<dbReference type="Gene3D" id="3.40.1730.10">
    <property type="entry name" value="pa0076 domain"/>
    <property type="match status" value="1"/>
</dbReference>
<sequence>MNGGVGFFGKLPSAGDFVQRRLPSVFVEGWDRDFQRAVETGRRELGAHWDAAWRQGAAWRFVLPAPVCGNVAWCGLIGPAVDRLGRAFPMVLAAPCGGDVATVLGNHAWFDALECVYRSAQHEVVSVDTFDVRVAALPGPLTHVRPATDMAAFWRALPWDGGQWRLAMPESAAVGMVLAEAWSQLGKRPGPWCLWWTERAACLLATRGLPLSYAALLEPVVSRAGDVGDMGDMGDALREFGSASARQWESVALLGDEEIAAGQSGLHAQDGHDDRVLPVGSSAAGHAADASDALLLLDDGRTLVLSADDGPSHSHQRAARAIRETAQRSAADLPSLRTGLLALHAQLRGARHDAHDAHDARYAAAANGAALVARFDAAQVRLLRIGAAAAWHWRRGQLQPLFVERAAGAGGEFDDLLFGDAWLAMPGIGASEEPDCDEACITLEDDDRLLLLVTRALIQLPHACLFEALALTTNEDARLHLAMCAGLGTQPAQWPLAVIEAGS</sequence>
<protein>
    <submittedName>
        <fullName evidence="1">Type VI secretion-associated protein, BMA_A0400 family</fullName>
    </submittedName>
</protein>
<dbReference type="RefSeq" id="WP_090804273.1">
    <property type="nucleotide sequence ID" value="NZ_FNKX01000001.1"/>
</dbReference>
<gene>
    <name evidence="1" type="ORF">SAMN05445850_3013</name>
</gene>
<dbReference type="InterPro" id="IPR017748">
    <property type="entry name" value="TagF"/>
</dbReference>
<proteinExistence type="predicted"/>
<dbReference type="STRING" id="157910.SAMN05445850_3013"/>
<dbReference type="EMBL" id="FNKX01000001">
    <property type="protein sequence ID" value="SDR15214.1"/>
    <property type="molecule type" value="Genomic_DNA"/>
</dbReference>
<dbReference type="Proteomes" id="UP000199365">
    <property type="component" value="Unassembled WGS sequence"/>
</dbReference>
<keyword evidence="2" id="KW-1185">Reference proteome</keyword>
<evidence type="ECO:0000313" key="2">
    <source>
        <dbReference type="Proteomes" id="UP000199365"/>
    </source>
</evidence>
<name>A0A1H1GPS3_9BURK</name>
<dbReference type="AlphaFoldDB" id="A0A1H1GPS3"/>
<dbReference type="NCBIfam" id="TIGR03373">
    <property type="entry name" value="VI_minor_4"/>
    <property type="match status" value="1"/>
</dbReference>